<dbReference type="EMBL" id="KN831989">
    <property type="protein sequence ID" value="KIO01290.1"/>
    <property type="molecule type" value="Genomic_DNA"/>
</dbReference>
<reference evidence="1 2" key="1">
    <citation type="submission" date="2014-04" db="EMBL/GenBank/DDBJ databases">
        <authorList>
            <consortium name="DOE Joint Genome Institute"/>
            <person name="Kuo A."/>
            <person name="Kohler A."/>
            <person name="Costa M.D."/>
            <person name="Nagy L.G."/>
            <person name="Floudas D."/>
            <person name="Copeland A."/>
            <person name="Barry K.W."/>
            <person name="Cichocki N."/>
            <person name="Veneault-Fourrey C."/>
            <person name="LaButti K."/>
            <person name="Lindquist E.A."/>
            <person name="Lipzen A."/>
            <person name="Lundell T."/>
            <person name="Morin E."/>
            <person name="Murat C."/>
            <person name="Sun H."/>
            <person name="Tunlid A."/>
            <person name="Henrissat B."/>
            <person name="Grigoriev I.V."/>
            <person name="Hibbett D.S."/>
            <person name="Martin F."/>
            <person name="Nordberg H.P."/>
            <person name="Cantor M.N."/>
            <person name="Hua S.X."/>
        </authorList>
    </citation>
    <scope>NUCLEOTIDE SEQUENCE [LARGE SCALE GENOMIC DNA]</scope>
    <source>
        <strain evidence="1 2">Marx 270</strain>
    </source>
</reference>
<evidence type="ECO:0000313" key="1">
    <source>
        <dbReference type="EMBL" id="KIO01290.1"/>
    </source>
</evidence>
<name>A0A0C3NK06_PISTI</name>
<dbReference type="Proteomes" id="UP000054217">
    <property type="component" value="Unassembled WGS sequence"/>
</dbReference>
<reference evidence="2" key="2">
    <citation type="submission" date="2015-01" db="EMBL/GenBank/DDBJ databases">
        <title>Evolutionary Origins and Diversification of the Mycorrhizal Mutualists.</title>
        <authorList>
            <consortium name="DOE Joint Genome Institute"/>
            <consortium name="Mycorrhizal Genomics Consortium"/>
            <person name="Kohler A."/>
            <person name="Kuo A."/>
            <person name="Nagy L.G."/>
            <person name="Floudas D."/>
            <person name="Copeland A."/>
            <person name="Barry K.W."/>
            <person name="Cichocki N."/>
            <person name="Veneault-Fourrey C."/>
            <person name="LaButti K."/>
            <person name="Lindquist E.A."/>
            <person name="Lipzen A."/>
            <person name="Lundell T."/>
            <person name="Morin E."/>
            <person name="Murat C."/>
            <person name="Riley R."/>
            <person name="Ohm R."/>
            <person name="Sun H."/>
            <person name="Tunlid A."/>
            <person name="Henrissat B."/>
            <person name="Grigoriev I.V."/>
            <person name="Hibbett D.S."/>
            <person name="Martin F."/>
        </authorList>
    </citation>
    <scope>NUCLEOTIDE SEQUENCE [LARGE SCALE GENOMIC DNA]</scope>
    <source>
        <strain evidence="2">Marx 270</strain>
    </source>
</reference>
<proteinExistence type="predicted"/>
<dbReference type="AlphaFoldDB" id="A0A0C3NK06"/>
<accession>A0A0C3NK06</accession>
<evidence type="ECO:0000313" key="2">
    <source>
        <dbReference type="Proteomes" id="UP000054217"/>
    </source>
</evidence>
<protein>
    <submittedName>
        <fullName evidence="1">Uncharacterized protein</fullName>
    </submittedName>
</protein>
<dbReference type="HOGENOM" id="CLU_2307186_0_0_1"/>
<keyword evidence="2" id="KW-1185">Reference proteome</keyword>
<organism evidence="1 2">
    <name type="scientific">Pisolithus tinctorius Marx 270</name>
    <dbReference type="NCBI Taxonomy" id="870435"/>
    <lineage>
        <taxon>Eukaryota</taxon>
        <taxon>Fungi</taxon>
        <taxon>Dikarya</taxon>
        <taxon>Basidiomycota</taxon>
        <taxon>Agaricomycotina</taxon>
        <taxon>Agaricomycetes</taxon>
        <taxon>Agaricomycetidae</taxon>
        <taxon>Boletales</taxon>
        <taxon>Sclerodermatineae</taxon>
        <taxon>Pisolithaceae</taxon>
        <taxon>Pisolithus</taxon>
    </lineage>
</organism>
<dbReference type="InParanoid" id="A0A0C3NK06"/>
<gene>
    <name evidence="1" type="ORF">M404DRAFT_736135</name>
</gene>
<sequence>MASASNGNQKSGRMFGHSHFLLLRNVESPLHILRGQLVSMCRESLEGCMEWLLYWLLQSCEDDLGNIWTIGCTLTVKHVSDPWCGGTELRVLLNKESKGF</sequence>